<dbReference type="OrthoDB" id="3147752at2759"/>
<dbReference type="AlphaFoldDB" id="A0A166RLF3"/>
<dbReference type="EMBL" id="KV417829">
    <property type="protein sequence ID" value="KZP05610.1"/>
    <property type="molecule type" value="Genomic_DNA"/>
</dbReference>
<gene>
    <name evidence="2" type="ORF">FIBSPDRAFT_852541</name>
    <name evidence="1" type="ORF">FIBSPDRAFT_877382</name>
</gene>
<protein>
    <submittedName>
        <fullName evidence="2">Uncharacterized protein</fullName>
    </submittedName>
</protein>
<evidence type="ECO:0000313" key="2">
    <source>
        <dbReference type="EMBL" id="KZP28400.1"/>
    </source>
</evidence>
<accession>A0A166RLF3</accession>
<keyword evidence="3" id="KW-1185">Reference proteome</keyword>
<reference evidence="2 3" key="1">
    <citation type="journal article" date="2016" name="Mol. Biol. Evol.">
        <title>Comparative Genomics of Early-Diverging Mushroom-Forming Fungi Provides Insights into the Origins of Lignocellulose Decay Capabilities.</title>
        <authorList>
            <person name="Nagy L.G."/>
            <person name="Riley R."/>
            <person name="Tritt A."/>
            <person name="Adam C."/>
            <person name="Daum C."/>
            <person name="Floudas D."/>
            <person name="Sun H."/>
            <person name="Yadav J.S."/>
            <person name="Pangilinan J."/>
            <person name="Larsson K.H."/>
            <person name="Matsuura K."/>
            <person name="Barry K."/>
            <person name="Labutti K."/>
            <person name="Kuo R."/>
            <person name="Ohm R.A."/>
            <person name="Bhattacharya S.S."/>
            <person name="Shirouzu T."/>
            <person name="Yoshinaga Y."/>
            <person name="Martin F.M."/>
            <person name="Grigoriev I.V."/>
            <person name="Hibbett D.S."/>
        </authorList>
    </citation>
    <scope>NUCLEOTIDE SEQUENCE [LARGE SCALE GENOMIC DNA]</scope>
    <source>
        <strain evidence="2 3">CBS 109695</strain>
    </source>
</reference>
<name>A0A166RLF3_9AGAM</name>
<evidence type="ECO:0000313" key="3">
    <source>
        <dbReference type="Proteomes" id="UP000076532"/>
    </source>
</evidence>
<organism evidence="2 3">
    <name type="scientific">Athelia psychrophila</name>
    <dbReference type="NCBI Taxonomy" id="1759441"/>
    <lineage>
        <taxon>Eukaryota</taxon>
        <taxon>Fungi</taxon>
        <taxon>Dikarya</taxon>
        <taxon>Basidiomycota</taxon>
        <taxon>Agaricomycotina</taxon>
        <taxon>Agaricomycetes</taxon>
        <taxon>Agaricomycetidae</taxon>
        <taxon>Atheliales</taxon>
        <taxon>Atheliaceae</taxon>
        <taxon>Athelia</taxon>
    </lineage>
</organism>
<dbReference type="Proteomes" id="UP000076532">
    <property type="component" value="Unassembled WGS sequence"/>
</dbReference>
<evidence type="ECO:0000313" key="1">
    <source>
        <dbReference type="EMBL" id="KZP05610.1"/>
    </source>
</evidence>
<proteinExistence type="predicted"/>
<dbReference type="EMBL" id="KV417503">
    <property type="protein sequence ID" value="KZP28400.1"/>
    <property type="molecule type" value="Genomic_DNA"/>
</dbReference>
<sequence length="246" mass="27008">MSDSGGAPVSEDARMVAENRVEMYLGVRLKVALVSQAHDEDPTVLQMALQFYLAGVSKDLIGAWTLRESAANIISLYVEVRDEEIQAVAGRWRALARRHLRQTTRDTDCEDMLRGHVYSYLVDILRIAKCQLSCPEILAELNKYGDRIDKVITGAMQLRRILGEDVTSCDLDVVCYEGGVIFDPTRMEDAGGDGSSCGTKEAVLCTVGLGLTRREAIVDKEGRAIDITLLLKPTVMLDAQILGACV</sequence>